<dbReference type="EMBL" id="CP090958">
    <property type="protein sequence ID" value="WGW13440.1"/>
    <property type="molecule type" value="Genomic_DNA"/>
</dbReference>
<organism evidence="1 2">
    <name type="scientific">Saxibacter everestensis</name>
    <dbReference type="NCBI Taxonomy" id="2909229"/>
    <lineage>
        <taxon>Bacteria</taxon>
        <taxon>Bacillati</taxon>
        <taxon>Actinomycetota</taxon>
        <taxon>Actinomycetes</taxon>
        <taxon>Micrococcales</taxon>
        <taxon>Brevibacteriaceae</taxon>
        <taxon>Saxibacter</taxon>
    </lineage>
</organism>
<dbReference type="Proteomes" id="UP001209083">
    <property type="component" value="Chromosome"/>
</dbReference>
<evidence type="ECO:0000313" key="2">
    <source>
        <dbReference type="Proteomes" id="UP001209083"/>
    </source>
</evidence>
<dbReference type="RefSeq" id="WP_349640263.1">
    <property type="nucleotide sequence ID" value="NZ_CP090958.1"/>
</dbReference>
<accession>A0ABY8QWN1</accession>
<proteinExistence type="predicted"/>
<evidence type="ECO:0000313" key="1">
    <source>
        <dbReference type="EMBL" id="WGW13440.1"/>
    </source>
</evidence>
<reference evidence="1 2" key="1">
    <citation type="submission" date="2023-05" db="EMBL/GenBank/DDBJ databases">
        <title>Lithophilousrod everest ZFBP1038 complete genpme.</title>
        <authorList>
            <person name="Tian M."/>
        </authorList>
    </citation>
    <scope>NUCLEOTIDE SEQUENCE [LARGE SCALE GENOMIC DNA]</scope>
    <source>
        <strain evidence="1 2">ZFBP1038</strain>
    </source>
</reference>
<name>A0ABY8QWN1_9MICO</name>
<gene>
    <name evidence="1" type="ORF">LWF01_06700</name>
</gene>
<evidence type="ECO:0008006" key="3">
    <source>
        <dbReference type="Google" id="ProtNLM"/>
    </source>
</evidence>
<sequence>MTESEISALEAAAERAGIPASTLARTWISERLAASDTTDVHAIADALATFSRRLAAL</sequence>
<keyword evidence="2" id="KW-1185">Reference proteome</keyword>
<protein>
    <recommendedName>
        <fullName evidence="3">CopG family transcriptional regulator</fullName>
    </recommendedName>
</protein>